<dbReference type="EMBL" id="MAQA01000006">
    <property type="protein sequence ID" value="OCI32392.1"/>
    <property type="molecule type" value="Genomic_DNA"/>
</dbReference>
<evidence type="ECO:0000313" key="3">
    <source>
        <dbReference type="EMBL" id="OCI32392.1"/>
    </source>
</evidence>
<gene>
    <name evidence="3" type="ORF">OERS_07940</name>
    <name evidence="2" type="ORF">OJAG_02800</name>
</gene>
<comment type="caution">
    <text evidence="2">The sequence shown here is derived from an EMBL/GenBank/DDBJ whole genome shotgun (WGS) entry which is preliminary data.</text>
</comment>
<dbReference type="Proteomes" id="UP000076447">
    <property type="component" value="Unassembled WGS sequence"/>
</dbReference>
<name>A0A163T2R3_9CELL</name>
<dbReference type="OrthoDB" id="184858at2"/>
<keyword evidence="5" id="KW-1185">Reference proteome</keyword>
<keyword evidence="1" id="KW-0732">Signal</keyword>
<dbReference type="InterPro" id="IPR017850">
    <property type="entry name" value="Alkaline_phosphatase_core_sf"/>
</dbReference>
<feature type="signal peptide" evidence="1">
    <location>
        <begin position="1"/>
        <end position="37"/>
    </location>
</feature>
<dbReference type="InterPro" id="IPR002591">
    <property type="entry name" value="Phosphodiest/P_Trfase"/>
</dbReference>
<dbReference type="Gene3D" id="3.40.720.10">
    <property type="entry name" value="Alkaline Phosphatase, subunit A"/>
    <property type="match status" value="1"/>
</dbReference>
<dbReference type="SUPFAM" id="SSF53649">
    <property type="entry name" value="Alkaline phosphatase-like"/>
    <property type="match status" value="1"/>
</dbReference>
<dbReference type="Proteomes" id="UP000093412">
    <property type="component" value="Unassembled WGS sequence"/>
</dbReference>
<evidence type="ECO:0000256" key="1">
    <source>
        <dbReference type="SAM" id="SignalP"/>
    </source>
</evidence>
<organism evidence="2 4">
    <name type="scientific">Oerskovia enterophila</name>
    <dbReference type="NCBI Taxonomy" id="43678"/>
    <lineage>
        <taxon>Bacteria</taxon>
        <taxon>Bacillati</taxon>
        <taxon>Actinomycetota</taxon>
        <taxon>Actinomycetes</taxon>
        <taxon>Micrococcales</taxon>
        <taxon>Cellulomonadaceae</taxon>
        <taxon>Oerskovia</taxon>
    </lineage>
</organism>
<dbReference type="PANTHER" id="PTHR10151">
    <property type="entry name" value="ECTONUCLEOTIDE PYROPHOSPHATASE/PHOSPHODIESTERASE"/>
    <property type="match status" value="1"/>
</dbReference>
<dbReference type="GO" id="GO:0016787">
    <property type="term" value="F:hydrolase activity"/>
    <property type="evidence" value="ECO:0007669"/>
    <property type="project" value="UniProtKB-ARBA"/>
</dbReference>
<dbReference type="PATRIC" id="fig|43678.3.peg.296"/>
<dbReference type="EMBL" id="LRIE01000032">
    <property type="protein sequence ID" value="KZM37033.1"/>
    <property type="molecule type" value="Genomic_DNA"/>
</dbReference>
<reference evidence="2 4" key="1">
    <citation type="submission" date="2016-01" db="EMBL/GenBank/DDBJ databases">
        <title>Genome sequence of Oerskovia enterophila VJag, an agar and cellulose degrading bacterium.</title>
        <authorList>
            <person name="Poehlein A."/>
            <person name="Jag V."/>
            <person name="Bengelsdorf F."/>
            <person name="Duerre P."/>
            <person name="Daniel R."/>
        </authorList>
    </citation>
    <scope>NUCLEOTIDE SEQUENCE [LARGE SCALE GENOMIC DNA]</scope>
    <source>
        <strain evidence="2 4">VJag</strain>
    </source>
</reference>
<sequence>MTCTMTTEGLDMRKIAHLALAGSLAAGTFLVPAAAFAADGEAPVLQGTRTDKTLVIGLDGARLDKIEAASTPTLHALMQRGTSGHSLLYATSDAPEVSQRGAQTVSGAGWSTILTGVWTDKHNVRDNTFAGKNYAQYPSFLDRLEQVDPSIATFAASTWAPITSSASNGDIVSDGIDLRLATGSDVKTEQAAITYLGTQNPDVAFLHLDDIDGAGHSHGADAVQYAAELEVQDARIGRILAAIDARPTRGAESWNIIVTADHGHLPKGGHGGRAQTERATFVIAAGDAIEPRGRQENLAITDIAPTVMRQAGVAVDPAWGLDGTPIGDDVSDDFDSLRPALSARVDETGIPAGTLGFTTTPPTGWSVDNSAMPSGGVTEWRGWSFTTQTFWSAAEAGQARENFTRGRDVIAVADSDEWDDKAHGAGKFDSTLVTPDYAVAGKEQAVLTFEHSYRHDRVQVAEVLVSFDGAAPVQVASFPASDNGERTIVTDVPAGARTAQYRFHYSGTNDWFWALDQVRFSAQGETDPAGAEGIVLEAVVEEVVTEGKLSMTVAGDGAPVRLAGGLDGDHLAYTAALPVVSVSDTRRDAAGWAVSGQSTAFSAGSTTFGADRLGWAPRLVVDKPGVTAGQRIASAQAGGAGLSTPQTLAGADAIGRKGTSDVTADLALELPADTAPGSYGATLTVSLFPVD</sequence>
<dbReference type="PANTHER" id="PTHR10151:SF120">
    <property type="entry name" value="BIS(5'-ADENOSYL)-TRIPHOSPHATASE"/>
    <property type="match status" value="1"/>
</dbReference>
<reference evidence="3 5" key="2">
    <citation type="submission" date="2016-06" db="EMBL/GenBank/DDBJ databases">
        <title>Genome sequence of Oerskovia enterophila DSM 43852.</title>
        <authorList>
            <person name="Poehlein A."/>
            <person name="Jag V."/>
            <person name="Bengelsdorf F.R."/>
            <person name="Daniel R."/>
            <person name="Duerre P."/>
        </authorList>
    </citation>
    <scope>NUCLEOTIDE SEQUENCE [LARGE SCALE GENOMIC DNA]</scope>
    <source>
        <strain evidence="3 5">DSM 43852</strain>
    </source>
</reference>
<protein>
    <submittedName>
        <fullName evidence="2">Type I phosphodiesterase / nucleotide pyrophosphatase</fullName>
    </submittedName>
</protein>
<proteinExistence type="predicted"/>
<evidence type="ECO:0000313" key="4">
    <source>
        <dbReference type="Proteomes" id="UP000076447"/>
    </source>
</evidence>
<feature type="chain" id="PRO_5007845865" evidence="1">
    <location>
        <begin position="38"/>
        <end position="691"/>
    </location>
</feature>
<dbReference type="AlphaFoldDB" id="A0A163T2R3"/>
<evidence type="ECO:0000313" key="2">
    <source>
        <dbReference type="EMBL" id="KZM37033.1"/>
    </source>
</evidence>
<evidence type="ECO:0000313" key="5">
    <source>
        <dbReference type="Proteomes" id="UP000093412"/>
    </source>
</evidence>
<dbReference type="STRING" id="43678.OJAG_02800"/>
<dbReference type="Pfam" id="PF01663">
    <property type="entry name" value="Phosphodiest"/>
    <property type="match status" value="1"/>
</dbReference>
<accession>A0A163T2R3</accession>